<dbReference type="SUPFAM" id="SSF109709">
    <property type="entry name" value="KorB DNA-binding domain-like"/>
    <property type="match status" value="1"/>
</dbReference>
<dbReference type="PANTHER" id="PTHR33375:SF1">
    <property type="entry name" value="CHROMOSOME-PARTITIONING PROTEIN PARB-RELATED"/>
    <property type="match status" value="1"/>
</dbReference>
<dbReference type="InterPro" id="IPR050336">
    <property type="entry name" value="Chromosome_partition/occlusion"/>
</dbReference>
<dbReference type="Pfam" id="PF07506">
    <property type="entry name" value="RepB"/>
    <property type="match status" value="1"/>
</dbReference>
<dbReference type="EMBL" id="RFFM01000009">
    <property type="protein sequence ID" value="RMH87630.1"/>
    <property type="molecule type" value="Genomic_DNA"/>
</dbReference>
<dbReference type="InterPro" id="IPR036086">
    <property type="entry name" value="ParB/Sulfiredoxin_sf"/>
</dbReference>
<dbReference type="GO" id="GO:0007059">
    <property type="term" value="P:chromosome segregation"/>
    <property type="evidence" value="ECO:0007669"/>
    <property type="project" value="TreeGrafter"/>
</dbReference>
<keyword evidence="1" id="KW-0175">Coiled coil</keyword>
<keyword evidence="4" id="KW-1185">Reference proteome</keyword>
<name>A0A3M2HJ78_9GAMM</name>
<feature type="domain" description="RepB plasmid partition" evidence="2">
    <location>
        <begin position="104"/>
        <end position="284"/>
    </location>
</feature>
<evidence type="ECO:0000256" key="1">
    <source>
        <dbReference type="SAM" id="Coils"/>
    </source>
</evidence>
<sequence length="302" mass="34238">MRQVKQGFEQQIVSIALDRILPTRQMDKGIQGSKKYACILSSIRELGVVEPLAVHPQPVFDQGAASYILLDGHLRLEALKQLGGVEALCLISTDDEGFTYNRQINRLTPIQEHKMILAALKKGIDPARIARVLGVNVARIHHRRNLLEGIAPEVVEMLKVRMVAQDIFRVLRKMKPMRQIETVEMMISANCFTLSYAQMVLAATRPEMLVDKQRKKPSAETSALDIARMEREMENLQHDYKQVEDTLGETMLILVVAKGYLLRILRNDAIAAYLQQHHADLLEELVSIMEAVSSDARHLERE</sequence>
<dbReference type="PANTHER" id="PTHR33375">
    <property type="entry name" value="CHROMOSOME-PARTITIONING PROTEIN PARB-RELATED"/>
    <property type="match status" value="1"/>
</dbReference>
<comment type="caution">
    <text evidence="3">The sequence shown here is derived from an EMBL/GenBank/DDBJ whole genome shotgun (WGS) entry which is preliminary data.</text>
</comment>
<feature type="coiled-coil region" evidence="1">
    <location>
        <begin position="219"/>
        <end position="246"/>
    </location>
</feature>
<dbReference type="Gene3D" id="3.90.1530.30">
    <property type="match status" value="1"/>
</dbReference>
<dbReference type="SUPFAM" id="SSF110849">
    <property type="entry name" value="ParB/Sulfiredoxin"/>
    <property type="match status" value="1"/>
</dbReference>
<dbReference type="Gene3D" id="1.10.10.2830">
    <property type="match status" value="1"/>
</dbReference>
<organism evidence="3 4">
    <name type="scientific">Stutzerimonas zhaodongensis</name>
    <dbReference type="NCBI Taxonomy" id="1176257"/>
    <lineage>
        <taxon>Bacteria</taxon>
        <taxon>Pseudomonadati</taxon>
        <taxon>Pseudomonadota</taxon>
        <taxon>Gammaproteobacteria</taxon>
        <taxon>Pseudomonadales</taxon>
        <taxon>Pseudomonadaceae</taxon>
        <taxon>Stutzerimonas</taxon>
    </lineage>
</organism>
<dbReference type="RefSeq" id="WP_122168647.1">
    <property type="nucleotide sequence ID" value="NZ_CP180504.1"/>
</dbReference>
<evidence type="ECO:0000313" key="3">
    <source>
        <dbReference type="EMBL" id="RMH87630.1"/>
    </source>
</evidence>
<dbReference type="GO" id="GO:0005694">
    <property type="term" value="C:chromosome"/>
    <property type="evidence" value="ECO:0007669"/>
    <property type="project" value="TreeGrafter"/>
</dbReference>
<dbReference type="AlphaFoldDB" id="A0A3M2HJ78"/>
<reference evidence="3 4" key="1">
    <citation type="submission" date="2018-10" db="EMBL/GenBank/DDBJ databases">
        <title>Pseudomonas zhaodongensis NEAU-ST5-21(T) genome.</title>
        <authorList>
            <person name="Peng J."/>
            <person name="Liu Z.-P."/>
        </authorList>
    </citation>
    <scope>NUCLEOTIDE SEQUENCE [LARGE SCALE GENOMIC DNA]</scope>
    <source>
        <strain evidence="3 4">NEAU-ST5-21</strain>
    </source>
</reference>
<dbReference type="InterPro" id="IPR011111">
    <property type="entry name" value="Plasmid_RepB"/>
</dbReference>
<evidence type="ECO:0000313" key="4">
    <source>
        <dbReference type="Proteomes" id="UP000269774"/>
    </source>
</evidence>
<proteinExistence type="predicted"/>
<dbReference type="Proteomes" id="UP000269774">
    <property type="component" value="Unassembled WGS sequence"/>
</dbReference>
<protein>
    <submittedName>
        <fullName evidence="3">Chromosome partitioning protein</fullName>
    </submittedName>
</protein>
<dbReference type="OrthoDB" id="7632576at2"/>
<evidence type="ECO:0000259" key="2">
    <source>
        <dbReference type="Pfam" id="PF07506"/>
    </source>
</evidence>
<accession>A0A3M2HJ78</accession>
<gene>
    <name evidence="3" type="ORF">EA797_20455</name>
</gene>